<dbReference type="GO" id="GO:0046872">
    <property type="term" value="F:metal ion binding"/>
    <property type="evidence" value="ECO:0007669"/>
    <property type="project" value="UniProtKB-KW"/>
</dbReference>
<dbReference type="InterPro" id="IPR005073">
    <property type="entry name" value="Peptidase_M74"/>
</dbReference>
<dbReference type="NCBIfam" id="NF006947">
    <property type="entry name" value="PRK09429.1"/>
    <property type="match status" value="1"/>
</dbReference>
<keyword evidence="3" id="KW-0732">Signal</keyword>
<dbReference type="GO" id="GO:0006508">
    <property type="term" value="P:proteolysis"/>
    <property type="evidence" value="ECO:0007669"/>
    <property type="project" value="UniProtKB-KW"/>
</dbReference>
<keyword evidence="8" id="KW-1015">Disulfide bond</keyword>
<gene>
    <name evidence="9" type="ORF">B0F88_110172</name>
</gene>
<dbReference type="InterPro" id="IPR009045">
    <property type="entry name" value="Zn_M74/Hedgehog-like"/>
</dbReference>
<evidence type="ECO:0000256" key="7">
    <source>
        <dbReference type="ARBA" id="ARBA00023049"/>
    </source>
</evidence>
<dbReference type="AlphaFoldDB" id="A0A2S6GW08"/>
<evidence type="ECO:0000256" key="8">
    <source>
        <dbReference type="PIRSR" id="PIRSR018455-2"/>
    </source>
</evidence>
<evidence type="ECO:0000313" key="10">
    <source>
        <dbReference type="Proteomes" id="UP000238071"/>
    </source>
</evidence>
<evidence type="ECO:0000256" key="3">
    <source>
        <dbReference type="ARBA" id="ARBA00022729"/>
    </source>
</evidence>
<keyword evidence="4" id="KW-0574">Periplasm</keyword>
<dbReference type="SUPFAM" id="SSF55166">
    <property type="entry name" value="Hedgehog/DD-peptidase"/>
    <property type="match status" value="1"/>
</dbReference>
<dbReference type="GO" id="GO:0004252">
    <property type="term" value="F:serine-type endopeptidase activity"/>
    <property type="evidence" value="ECO:0007669"/>
    <property type="project" value="InterPro"/>
</dbReference>
<organism evidence="9 10">
    <name type="scientific">Methylobacter tundripaludum</name>
    <dbReference type="NCBI Taxonomy" id="173365"/>
    <lineage>
        <taxon>Bacteria</taxon>
        <taxon>Pseudomonadati</taxon>
        <taxon>Pseudomonadota</taxon>
        <taxon>Gammaproteobacteria</taxon>
        <taxon>Methylococcales</taxon>
        <taxon>Methylococcaceae</taxon>
        <taxon>Methylobacter</taxon>
    </lineage>
</organism>
<feature type="disulfide bond" evidence="8">
    <location>
        <begin position="83"/>
        <end position="308"/>
    </location>
</feature>
<keyword evidence="5" id="KW-0378">Hydrolase</keyword>
<evidence type="ECO:0000313" key="9">
    <source>
        <dbReference type="EMBL" id="PPK69386.1"/>
    </source>
</evidence>
<evidence type="ECO:0000256" key="5">
    <source>
        <dbReference type="ARBA" id="ARBA00022801"/>
    </source>
</evidence>
<dbReference type="GO" id="GO:0030288">
    <property type="term" value="C:outer membrane-bounded periplasmic space"/>
    <property type="evidence" value="ECO:0007669"/>
    <property type="project" value="InterPro"/>
</dbReference>
<evidence type="ECO:0000256" key="2">
    <source>
        <dbReference type="ARBA" id="ARBA00022723"/>
    </source>
</evidence>
<dbReference type="PIRSF" id="PIRSF018455">
    <property type="entry name" value="MepA"/>
    <property type="match status" value="1"/>
</dbReference>
<dbReference type="Proteomes" id="UP000238071">
    <property type="component" value="Unassembled WGS sequence"/>
</dbReference>
<feature type="disulfide bond" evidence="8">
    <location>
        <begin position="258"/>
        <end position="265"/>
    </location>
</feature>
<dbReference type="Pfam" id="PF03411">
    <property type="entry name" value="Peptidase_M74"/>
    <property type="match status" value="1"/>
</dbReference>
<feature type="disulfide bond" evidence="8">
    <location>
        <begin position="230"/>
        <end position="277"/>
    </location>
</feature>
<dbReference type="Gene3D" id="3.30.1380.10">
    <property type="match status" value="1"/>
</dbReference>
<protein>
    <submittedName>
        <fullName evidence="9">Murein endopeptidase</fullName>
    </submittedName>
</protein>
<evidence type="ECO:0000256" key="6">
    <source>
        <dbReference type="ARBA" id="ARBA00022833"/>
    </source>
</evidence>
<dbReference type="EMBL" id="PTIY01000010">
    <property type="protein sequence ID" value="PPK69386.1"/>
    <property type="molecule type" value="Genomic_DNA"/>
</dbReference>
<name>A0A2S6GW08_9GAMM</name>
<sequence length="322" mass="35577">MHRAAGLAAPLMIGEQSVFRALRTSESDIVIADFKMKFPLFILLLGIFSECSSSPAANNWATIKQSVQIGDSAQSIGSYTAGCLSGAVSLPQNGPGYQLMRPTRNRSYGHPDLIRFIESIAKTTHSRHWGVLLIGDLGQPRGGPTPSGHRSHQSGLDVDIWYLLSQQAANRSLTFNERETWSAPSVLAAQSDAIDDRQWSSAHEKILEMAAGKPEVDRIFVNPSVKRLLCRRKSDHSWLKKIRPWWGHDDHFHVRLKCPLNNQNCTAQEPLPESDGCDASLAWWFSEEAKTPAPTAKKPEPPVLPALCDVILNATKSGLYHP</sequence>
<reference evidence="9 10" key="1">
    <citation type="submission" date="2018-02" db="EMBL/GenBank/DDBJ databases">
        <title>Subsurface microbial communities from deep shales in Ohio and West Virginia, USA.</title>
        <authorList>
            <person name="Wrighton K."/>
        </authorList>
    </citation>
    <scope>NUCLEOTIDE SEQUENCE [LARGE SCALE GENOMIC DNA]</scope>
    <source>
        <strain evidence="9 10">OWC-G53F</strain>
    </source>
</reference>
<evidence type="ECO:0000256" key="4">
    <source>
        <dbReference type="ARBA" id="ARBA00022764"/>
    </source>
</evidence>
<keyword evidence="10" id="KW-1185">Reference proteome</keyword>
<proteinExistence type="predicted"/>
<comment type="caution">
    <text evidence="9">The sequence shown here is derived from an EMBL/GenBank/DDBJ whole genome shotgun (WGS) entry which is preliminary data.</text>
</comment>
<evidence type="ECO:0000256" key="1">
    <source>
        <dbReference type="ARBA" id="ARBA00022670"/>
    </source>
</evidence>
<keyword evidence="7" id="KW-0482">Metalloprotease</keyword>
<dbReference type="GO" id="GO:0008237">
    <property type="term" value="F:metallopeptidase activity"/>
    <property type="evidence" value="ECO:0007669"/>
    <property type="project" value="UniProtKB-KW"/>
</dbReference>
<keyword evidence="2" id="KW-0479">Metal-binding</keyword>
<keyword evidence="1" id="KW-0645">Protease</keyword>
<accession>A0A2S6GW08</accession>
<keyword evidence="6" id="KW-0862">Zinc</keyword>